<keyword evidence="2" id="KW-1185">Reference proteome</keyword>
<name>A0AAV7IQP8_COTGL</name>
<accession>A0AAV7IQP8</accession>
<comment type="caution">
    <text evidence="1">The sequence shown here is derived from an EMBL/GenBank/DDBJ whole genome shotgun (WGS) entry which is preliminary data.</text>
</comment>
<organism evidence="1 2">
    <name type="scientific">Cotesia glomerata</name>
    <name type="common">Lepidopteran parasitic wasp</name>
    <name type="synonym">Apanteles glomeratus</name>
    <dbReference type="NCBI Taxonomy" id="32391"/>
    <lineage>
        <taxon>Eukaryota</taxon>
        <taxon>Metazoa</taxon>
        <taxon>Ecdysozoa</taxon>
        <taxon>Arthropoda</taxon>
        <taxon>Hexapoda</taxon>
        <taxon>Insecta</taxon>
        <taxon>Pterygota</taxon>
        <taxon>Neoptera</taxon>
        <taxon>Endopterygota</taxon>
        <taxon>Hymenoptera</taxon>
        <taxon>Apocrita</taxon>
        <taxon>Ichneumonoidea</taxon>
        <taxon>Braconidae</taxon>
        <taxon>Microgastrinae</taxon>
        <taxon>Cotesia</taxon>
    </lineage>
</organism>
<evidence type="ECO:0000313" key="1">
    <source>
        <dbReference type="EMBL" id="KAH0554975.1"/>
    </source>
</evidence>
<reference evidence="1 2" key="1">
    <citation type="journal article" date="2021" name="J. Hered.">
        <title>A chromosome-level genome assembly of the parasitoid wasp, Cotesia glomerata (Hymenoptera: Braconidae).</title>
        <authorList>
            <person name="Pinto B.J."/>
            <person name="Weis J.J."/>
            <person name="Gamble T."/>
            <person name="Ode P.J."/>
            <person name="Paul R."/>
            <person name="Zaspel J.M."/>
        </authorList>
    </citation>
    <scope>NUCLEOTIDE SEQUENCE [LARGE SCALE GENOMIC DNA]</scope>
    <source>
        <strain evidence="1">CgM1</strain>
    </source>
</reference>
<evidence type="ECO:0000313" key="2">
    <source>
        <dbReference type="Proteomes" id="UP000826195"/>
    </source>
</evidence>
<proteinExistence type="predicted"/>
<protein>
    <submittedName>
        <fullName evidence="1">Uncharacterized protein</fullName>
    </submittedName>
</protein>
<dbReference type="Proteomes" id="UP000826195">
    <property type="component" value="Unassembled WGS sequence"/>
</dbReference>
<sequence length="745" mass="88365">MTNHMVIDFNGCVLSNSFRIKEYAMCKFNSETGEKSGNTFHEISQPFLIYRDVNNEGQKNYEIYFKQHGIEYDTFTKPDIELIQELLQQASKVNYIFVRNKKQEVILKNLIDTLGLNNNNTFFSLDIFGLLFEPRESTTCPHHKHPYKNNCAKDNLEIMFRWLIESKLYLDDYRKKMHMVVDFNAYFVPHGTQRIKEFSCQQLDEKGAYTGYGSKIIKPSITLIKGLPEEMWQSYLEYFDVFGIEWEQGNCDYYDSHKIIKNYFEYVTYVYVKDSKKKKFLMNYIGDLCQSERKLEILCLDDYGYDKDMRKGTARIDHHKNPERSNCAVDNTTAMRKWLVESQLFKIEEYAYYKFDSTNGRKSNQEEQETGENPDAPIHKVGIPSINEVSQVPSSFDDYFQQYGVELREGNQTIDVIQNRFKTITESKIPIFLRNKNQKKRFQKFIMDYEEELEKILICLDDLGFLFEPKQSTFCKYHKYSYRNNCAKDNLEIMYNWLIESNLYKINRRTNMNMVVDFSVHYMPFRTFTIKEFVCYKLGINPADPKDVRIPIEILIKSPEIKDPDLEEFYEMSCKKYLYYNGTNEANASLKFCDAQKTLKALFLDATYVYVKNYNKEILLTNFINDLYACNCNLQIIHLDEFGYGEKTESFGNCQNHIQVRSDGQVGKIYCARENATVMLNWLKEKKMFLAENRNRHFNDILNFVPKKKVRNYKYETEDDDTEKERLEIIKMQSSQSSERMDVPS</sequence>
<dbReference type="AlphaFoldDB" id="A0AAV7IQP8"/>
<dbReference type="EMBL" id="JAHXZJ010001119">
    <property type="protein sequence ID" value="KAH0554975.1"/>
    <property type="molecule type" value="Genomic_DNA"/>
</dbReference>
<gene>
    <name evidence="1" type="ORF">KQX54_014252</name>
</gene>